<comment type="similarity">
    <text evidence="7">Belongs to the binding-protein-dependent transport system permease family.</text>
</comment>
<dbReference type="Gene3D" id="1.10.3720.10">
    <property type="entry name" value="MetI-like"/>
    <property type="match status" value="1"/>
</dbReference>
<evidence type="ECO:0000259" key="8">
    <source>
        <dbReference type="PROSITE" id="PS50928"/>
    </source>
</evidence>
<dbReference type="PROSITE" id="PS50928">
    <property type="entry name" value="ABC_TM1"/>
    <property type="match status" value="1"/>
</dbReference>
<reference evidence="9 10" key="1">
    <citation type="submission" date="2019-05" db="EMBL/GenBank/DDBJ databases">
        <title>Culicoidintestinum kansasii gen. nov., sp. nov. from the gastrointestinal tract of the biting midge, Culicoides sonorensis.</title>
        <authorList>
            <person name="Neupane S."/>
            <person name="Ghosh A."/>
            <person name="Gunther S."/>
            <person name="Martin K."/>
            <person name="Zurek L."/>
        </authorList>
    </citation>
    <scope>NUCLEOTIDE SEQUENCE [LARGE SCALE GENOMIC DNA]</scope>
    <source>
        <strain evidence="9 10">CS-1</strain>
    </source>
</reference>
<dbReference type="CDD" id="cd06261">
    <property type="entry name" value="TM_PBP2"/>
    <property type="match status" value="1"/>
</dbReference>
<keyword evidence="4 7" id="KW-0812">Transmembrane</keyword>
<evidence type="ECO:0000313" key="10">
    <source>
        <dbReference type="Proteomes" id="UP000306912"/>
    </source>
</evidence>
<dbReference type="OrthoDB" id="8557224at2"/>
<dbReference type="InParanoid" id="A0A5R8QES4"/>
<dbReference type="PANTHER" id="PTHR30043">
    <property type="entry name" value="PHOSPHONATES TRANSPORT SYSTEM PERMEASE PROTEIN"/>
    <property type="match status" value="1"/>
</dbReference>
<keyword evidence="6 7" id="KW-0472">Membrane</keyword>
<keyword evidence="10" id="KW-1185">Reference proteome</keyword>
<dbReference type="SUPFAM" id="SSF161098">
    <property type="entry name" value="MetI-like"/>
    <property type="match status" value="1"/>
</dbReference>
<sequence>MIKTTIRFLNSKKYSNTRRIHIKHKKTARQQLLFFLGAILVFFVALSQVNIDFSYLQKGVGKINMLLLELSSPNLSALPAFLFGLMETLSIAFVGLAVSATIALPLVFLSASNTSPNKTLAKGIRLIMVIVRAVPITIWGLIAAASVGFGSLAGILGLFFPITAYLVRTLTNRVEENSNEVIEALQSTGATWLQVMLKGVFIQIYPQFLASITLRYEMNVAEVVSLGMVGIAGIGYRLNMSISMYDFNTASTGIIIVYCTMLLLEIISKRIVIKIKGV</sequence>
<dbReference type="Proteomes" id="UP000306912">
    <property type="component" value="Unassembled WGS sequence"/>
</dbReference>
<dbReference type="GO" id="GO:0005886">
    <property type="term" value="C:plasma membrane"/>
    <property type="evidence" value="ECO:0007669"/>
    <property type="project" value="UniProtKB-SubCell"/>
</dbReference>
<feature type="transmembrane region" description="Helical" evidence="7">
    <location>
        <begin position="250"/>
        <end position="267"/>
    </location>
</feature>
<evidence type="ECO:0000256" key="3">
    <source>
        <dbReference type="ARBA" id="ARBA00022475"/>
    </source>
</evidence>
<dbReference type="InterPro" id="IPR000515">
    <property type="entry name" value="MetI-like"/>
</dbReference>
<dbReference type="RefSeq" id="WP_138190683.1">
    <property type="nucleotide sequence ID" value="NZ_VBWP01000003.1"/>
</dbReference>
<comment type="subcellular location">
    <subcellularLocation>
        <location evidence="1 7">Cell membrane</location>
        <topology evidence="1 7">Multi-pass membrane protein</topology>
    </subcellularLocation>
</comment>
<evidence type="ECO:0000256" key="1">
    <source>
        <dbReference type="ARBA" id="ARBA00004651"/>
    </source>
</evidence>
<evidence type="ECO:0000313" key="9">
    <source>
        <dbReference type="EMBL" id="TLG75476.1"/>
    </source>
</evidence>
<protein>
    <submittedName>
        <fullName evidence="9">ABC transporter permease subunit</fullName>
    </submittedName>
</protein>
<feature type="transmembrane region" description="Helical" evidence="7">
    <location>
        <begin position="89"/>
        <end position="111"/>
    </location>
</feature>
<name>A0A5R8QES4_9FIRM</name>
<evidence type="ECO:0000256" key="7">
    <source>
        <dbReference type="RuleBase" id="RU363032"/>
    </source>
</evidence>
<evidence type="ECO:0000256" key="4">
    <source>
        <dbReference type="ARBA" id="ARBA00022692"/>
    </source>
</evidence>
<evidence type="ECO:0000256" key="6">
    <source>
        <dbReference type="ARBA" id="ARBA00023136"/>
    </source>
</evidence>
<feature type="transmembrane region" description="Helical" evidence="7">
    <location>
        <begin position="220"/>
        <end position="238"/>
    </location>
</feature>
<comment type="caution">
    <text evidence="9">The sequence shown here is derived from an EMBL/GenBank/DDBJ whole genome shotgun (WGS) entry which is preliminary data.</text>
</comment>
<keyword evidence="3" id="KW-1003">Cell membrane</keyword>
<dbReference type="InterPro" id="IPR035906">
    <property type="entry name" value="MetI-like_sf"/>
</dbReference>
<accession>A0A5R8QES4</accession>
<gene>
    <name evidence="9" type="ORF">FEZ08_05370</name>
</gene>
<organism evidence="9 10">
    <name type="scientific">Culicoidibacter larvae</name>
    <dbReference type="NCBI Taxonomy" id="2579976"/>
    <lineage>
        <taxon>Bacteria</taxon>
        <taxon>Bacillati</taxon>
        <taxon>Bacillota</taxon>
        <taxon>Culicoidibacteria</taxon>
        <taxon>Culicoidibacterales</taxon>
        <taxon>Culicoidibacteraceae</taxon>
        <taxon>Culicoidibacter</taxon>
    </lineage>
</organism>
<dbReference type="GO" id="GO:0055085">
    <property type="term" value="P:transmembrane transport"/>
    <property type="evidence" value="ECO:0007669"/>
    <property type="project" value="InterPro"/>
</dbReference>
<evidence type="ECO:0000256" key="5">
    <source>
        <dbReference type="ARBA" id="ARBA00022989"/>
    </source>
</evidence>
<dbReference type="Pfam" id="PF00528">
    <property type="entry name" value="BPD_transp_1"/>
    <property type="match status" value="1"/>
</dbReference>
<keyword evidence="5 7" id="KW-1133">Transmembrane helix</keyword>
<feature type="transmembrane region" description="Helical" evidence="7">
    <location>
        <begin position="123"/>
        <end position="142"/>
    </location>
</feature>
<evidence type="ECO:0000256" key="2">
    <source>
        <dbReference type="ARBA" id="ARBA00022448"/>
    </source>
</evidence>
<dbReference type="PANTHER" id="PTHR30043:SF1">
    <property type="entry name" value="ABC TRANSPORT SYSTEM PERMEASE PROTEIN P69"/>
    <property type="match status" value="1"/>
</dbReference>
<feature type="domain" description="ABC transmembrane type-1" evidence="8">
    <location>
        <begin position="85"/>
        <end position="268"/>
    </location>
</feature>
<dbReference type="AlphaFoldDB" id="A0A5R8QES4"/>
<dbReference type="EMBL" id="VBWP01000003">
    <property type="protein sequence ID" value="TLG75476.1"/>
    <property type="molecule type" value="Genomic_DNA"/>
</dbReference>
<proteinExistence type="inferred from homology"/>
<feature type="transmembrane region" description="Helical" evidence="7">
    <location>
        <begin position="148"/>
        <end position="167"/>
    </location>
</feature>
<keyword evidence="2 7" id="KW-0813">Transport</keyword>